<dbReference type="AlphaFoldDB" id="F9RJM9"/>
<comment type="caution">
    <text evidence="1">The sequence shown here is derived from an EMBL/GenBank/DDBJ whole genome shotgun (WGS) entry which is preliminary data.</text>
</comment>
<dbReference type="eggNOG" id="ENOG5031PYA">
    <property type="taxonomic scope" value="Bacteria"/>
</dbReference>
<reference evidence="1 2" key="1">
    <citation type="journal article" date="2012" name="Int. J. Syst. Evol. Microbiol.">
        <title>Vibrio caribbeanicus sp. nov., isolated from the marine sponge Scleritoderma cyanea.</title>
        <authorList>
            <person name="Hoffmann M."/>
            <person name="Monday S.R."/>
            <person name="Allard M.W."/>
            <person name="Strain E.A."/>
            <person name="Whittaker P."/>
            <person name="Naum M."/>
            <person name="McCarthy P.J."/>
            <person name="Lopez J.V."/>
            <person name="Fischer M."/>
            <person name="Brown E.W."/>
        </authorList>
    </citation>
    <scope>NUCLEOTIDE SEQUENCE [LARGE SCALE GENOMIC DNA]</scope>
    <source>
        <strain evidence="1 2">LMG 19158</strain>
    </source>
</reference>
<dbReference type="EMBL" id="AFWE01000045">
    <property type="protein sequence ID" value="EGU40748.1"/>
    <property type="molecule type" value="Genomic_DNA"/>
</dbReference>
<gene>
    <name evidence="1" type="ORF">VIS19158_18446</name>
</gene>
<name>F9RJM9_9VIBR</name>
<evidence type="ECO:0000313" key="1">
    <source>
        <dbReference type="EMBL" id="EGU40748.1"/>
    </source>
</evidence>
<protein>
    <submittedName>
        <fullName evidence="1">Uncharacterized protein</fullName>
    </submittedName>
</protein>
<accession>F9RJM9</accession>
<organism evidence="1 2">
    <name type="scientific">Vibrio scophthalmi LMG 19158</name>
    <dbReference type="NCBI Taxonomy" id="870967"/>
    <lineage>
        <taxon>Bacteria</taxon>
        <taxon>Pseudomonadati</taxon>
        <taxon>Pseudomonadota</taxon>
        <taxon>Gammaproteobacteria</taxon>
        <taxon>Vibrionales</taxon>
        <taxon>Vibrionaceae</taxon>
        <taxon>Vibrio</taxon>
    </lineage>
</organism>
<dbReference type="RefSeq" id="WP_005593290.1">
    <property type="nucleotide sequence ID" value="NZ_AFWE01000045.1"/>
</dbReference>
<proteinExistence type="predicted"/>
<sequence>MAAYKIIYLNDSNELIKSETVFMQGLRGAKTSSASRAPSCTVKIELRDIAGRLLAYKENNRWKECAA</sequence>
<evidence type="ECO:0000313" key="2">
    <source>
        <dbReference type="Proteomes" id="UP000004349"/>
    </source>
</evidence>
<dbReference type="Proteomes" id="UP000004349">
    <property type="component" value="Unassembled WGS sequence"/>
</dbReference>